<protein>
    <recommendedName>
        <fullName evidence="3">Reverse transcriptase domain-containing protein</fullName>
    </recommendedName>
</protein>
<dbReference type="PANTHER" id="PTHR33067">
    <property type="entry name" value="RNA-DIRECTED DNA POLYMERASE-RELATED"/>
    <property type="match status" value="1"/>
</dbReference>
<dbReference type="InterPro" id="IPR021109">
    <property type="entry name" value="Peptidase_aspartic_dom_sf"/>
</dbReference>
<evidence type="ECO:0000313" key="2">
    <source>
        <dbReference type="Proteomes" id="UP000075243"/>
    </source>
</evidence>
<gene>
    <name evidence="1" type="ORF">KK1_003662</name>
</gene>
<evidence type="ECO:0000313" key="1">
    <source>
        <dbReference type="EMBL" id="KYP57400.1"/>
    </source>
</evidence>
<evidence type="ECO:0008006" key="3">
    <source>
        <dbReference type="Google" id="ProtNLM"/>
    </source>
</evidence>
<proteinExistence type="predicted"/>
<dbReference type="Gramene" id="C.cajan_03583.t">
    <property type="protein sequence ID" value="C.cajan_03583.t.cds1"/>
    <property type="gene ID" value="C.cajan_03583"/>
</dbReference>
<dbReference type="CDD" id="cd00303">
    <property type="entry name" value="retropepsin_like"/>
    <property type="match status" value="1"/>
</dbReference>
<sequence>MLDLGASINFMPLSIFNSLSLGPLQPTGVVIQLANKSVAHPTGFIEDVLVWVGELIFPTDFYVLDMEDRFSHGSVPIILGRPFLKIARTKIDVYAGTLSMEFGDIVVHFNILDAIVDP</sequence>
<dbReference type="Proteomes" id="UP000075243">
    <property type="component" value="Chromosome 11"/>
</dbReference>
<organism evidence="1 2">
    <name type="scientific">Cajanus cajan</name>
    <name type="common">Pigeon pea</name>
    <name type="synonym">Cajanus indicus</name>
    <dbReference type="NCBI Taxonomy" id="3821"/>
    <lineage>
        <taxon>Eukaryota</taxon>
        <taxon>Viridiplantae</taxon>
        <taxon>Streptophyta</taxon>
        <taxon>Embryophyta</taxon>
        <taxon>Tracheophyta</taxon>
        <taxon>Spermatophyta</taxon>
        <taxon>Magnoliopsida</taxon>
        <taxon>eudicotyledons</taxon>
        <taxon>Gunneridae</taxon>
        <taxon>Pentapetalae</taxon>
        <taxon>rosids</taxon>
        <taxon>fabids</taxon>
        <taxon>Fabales</taxon>
        <taxon>Fabaceae</taxon>
        <taxon>Papilionoideae</taxon>
        <taxon>50 kb inversion clade</taxon>
        <taxon>NPAAA clade</taxon>
        <taxon>indigoferoid/millettioid clade</taxon>
        <taxon>Phaseoleae</taxon>
        <taxon>Cajanus</taxon>
    </lineage>
</organism>
<dbReference type="Gene3D" id="2.40.70.10">
    <property type="entry name" value="Acid Proteases"/>
    <property type="match status" value="1"/>
</dbReference>
<dbReference type="EMBL" id="CM003613">
    <property type="protein sequence ID" value="KYP57400.1"/>
    <property type="molecule type" value="Genomic_DNA"/>
</dbReference>
<name>A0A151SRF1_CAJCA</name>
<dbReference type="PANTHER" id="PTHR33067:SF15">
    <property type="entry name" value="RNA-DIRECTED DNA POLYMERASE"/>
    <property type="match status" value="1"/>
</dbReference>
<keyword evidence="2" id="KW-1185">Reference proteome</keyword>
<reference evidence="1 2" key="1">
    <citation type="journal article" date="2012" name="Nat. Biotechnol.">
        <title>Draft genome sequence of pigeonpea (Cajanus cajan), an orphan legume crop of resource-poor farmers.</title>
        <authorList>
            <person name="Varshney R.K."/>
            <person name="Chen W."/>
            <person name="Li Y."/>
            <person name="Bharti A.K."/>
            <person name="Saxena R.K."/>
            <person name="Schlueter J.A."/>
            <person name="Donoghue M.T."/>
            <person name="Azam S."/>
            <person name="Fan G."/>
            <person name="Whaley A.M."/>
            <person name="Farmer A.D."/>
            <person name="Sheridan J."/>
            <person name="Iwata A."/>
            <person name="Tuteja R."/>
            <person name="Penmetsa R.V."/>
            <person name="Wu W."/>
            <person name="Upadhyaya H.D."/>
            <person name="Yang S.P."/>
            <person name="Shah T."/>
            <person name="Saxena K.B."/>
            <person name="Michael T."/>
            <person name="McCombie W.R."/>
            <person name="Yang B."/>
            <person name="Zhang G."/>
            <person name="Yang H."/>
            <person name="Wang J."/>
            <person name="Spillane C."/>
            <person name="Cook D.R."/>
            <person name="May G.D."/>
            <person name="Xu X."/>
            <person name="Jackson S.A."/>
        </authorList>
    </citation>
    <scope>NUCLEOTIDE SEQUENCE [LARGE SCALE GENOMIC DNA]</scope>
    <source>
        <strain evidence="2">cv. Asha</strain>
    </source>
</reference>
<dbReference type="AlphaFoldDB" id="A0A151SRF1"/>
<accession>A0A151SRF1</accession>